<dbReference type="AlphaFoldDB" id="A0A328NQS2"/>
<gene>
    <name evidence="1" type="ORF">PSN13_04935</name>
</gene>
<dbReference type="EMBL" id="PYAG01000033">
    <property type="protein sequence ID" value="RAO29736.1"/>
    <property type="molecule type" value="Genomic_DNA"/>
</dbReference>
<evidence type="ECO:0000313" key="1">
    <source>
        <dbReference type="EMBL" id="RAO29736.1"/>
    </source>
</evidence>
<protein>
    <submittedName>
        <fullName evidence="1">Uncharacterized protein</fullName>
    </submittedName>
</protein>
<sequence>MAIIVDTALSLDLWPEGFTQGVGGRTYHYKLNG</sequence>
<name>A0A328NQS2_9ACTN</name>
<evidence type="ECO:0000313" key="2">
    <source>
        <dbReference type="Proteomes" id="UP000249419"/>
    </source>
</evidence>
<dbReference type="Proteomes" id="UP000249419">
    <property type="component" value="Unassembled WGS sequence"/>
</dbReference>
<accession>A0A328NQS2</accession>
<proteinExistence type="predicted"/>
<comment type="caution">
    <text evidence="1">The sequence shown here is derived from an EMBL/GenBank/DDBJ whole genome shotgun (WGS) entry which is preliminary data.</text>
</comment>
<reference evidence="1 2" key="1">
    <citation type="submission" date="2018-03" db="EMBL/GenBank/DDBJ databases">
        <title>Defining the species Micromonospora saelicesensis and Micromonospora noduli under the framework of genomics.</title>
        <authorList>
            <person name="Riesco R."/>
            <person name="Trujillo M.E."/>
        </authorList>
    </citation>
    <scope>NUCLEOTIDE SEQUENCE [LARGE SCALE GENOMIC DNA]</scope>
    <source>
        <strain evidence="1 2">PSN13</strain>
    </source>
</reference>
<organism evidence="1 2">
    <name type="scientific">Micromonospora saelicesensis</name>
    <dbReference type="NCBI Taxonomy" id="285676"/>
    <lineage>
        <taxon>Bacteria</taxon>
        <taxon>Bacillati</taxon>
        <taxon>Actinomycetota</taxon>
        <taxon>Actinomycetes</taxon>
        <taxon>Micromonosporales</taxon>
        <taxon>Micromonosporaceae</taxon>
        <taxon>Micromonospora</taxon>
    </lineage>
</organism>